<dbReference type="CDD" id="cd00048">
    <property type="entry name" value="DSRM_SF"/>
    <property type="match status" value="3"/>
</dbReference>
<gene>
    <name evidence="3" type="ORF">FMOSSE_LOCUS1380</name>
</gene>
<organism evidence="3 4">
    <name type="scientific">Funneliformis mosseae</name>
    <name type="common">Endomycorrhizal fungus</name>
    <name type="synonym">Glomus mosseae</name>
    <dbReference type="NCBI Taxonomy" id="27381"/>
    <lineage>
        <taxon>Eukaryota</taxon>
        <taxon>Fungi</taxon>
        <taxon>Fungi incertae sedis</taxon>
        <taxon>Mucoromycota</taxon>
        <taxon>Glomeromycotina</taxon>
        <taxon>Glomeromycetes</taxon>
        <taxon>Glomerales</taxon>
        <taxon>Glomeraceae</taxon>
        <taxon>Funneliformis</taxon>
    </lineage>
</organism>
<keyword evidence="1" id="KW-0694">RNA-binding</keyword>
<comment type="caution">
    <text evidence="3">The sequence shown here is derived from an EMBL/GenBank/DDBJ whole genome shotgun (WGS) entry which is preliminary data.</text>
</comment>
<proteinExistence type="predicted"/>
<dbReference type="EMBL" id="CAJVPP010000158">
    <property type="protein sequence ID" value="CAG8449048.1"/>
    <property type="molecule type" value="Genomic_DNA"/>
</dbReference>
<dbReference type="GO" id="GO:0003723">
    <property type="term" value="F:RNA binding"/>
    <property type="evidence" value="ECO:0007669"/>
    <property type="project" value="UniProtKB-UniRule"/>
</dbReference>
<dbReference type="Pfam" id="PF00035">
    <property type="entry name" value="dsrm"/>
    <property type="match status" value="1"/>
</dbReference>
<dbReference type="PANTHER" id="PTHR35083:SF1">
    <property type="entry name" value="RGD1565685 PROTEIN"/>
    <property type="match status" value="1"/>
</dbReference>
<evidence type="ECO:0000313" key="3">
    <source>
        <dbReference type="EMBL" id="CAG8449048.1"/>
    </source>
</evidence>
<protein>
    <submittedName>
        <fullName evidence="3">12409_t:CDS:1</fullName>
    </submittedName>
</protein>
<dbReference type="InterPro" id="IPR014720">
    <property type="entry name" value="dsRBD_dom"/>
</dbReference>
<feature type="domain" description="DRBM" evidence="2">
    <location>
        <begin position="57"/>
        <end position="125"/>
    </location>
</feature>
<evidence type="ECO:0000259" key="2">
    <source>
        <dbReference type="PROSITE" id="PS50137"/>
    </source>
</evidence>
<dbReference type="SUPFAM" id="SSF54768">
    <property type="entry name" value="dsRNA-binding domain-like"/>
    <property type="match status" value="3"/>
</dbReference>
<dbReference type="AlphaFoldDB" id="A0A9N8VD98"/>
<accession>A0A9N8VD98</accession>
<evidence type="ECO:0000313" key="4">
    <source>
        <dbReference type="Proteomes" id="UP000789375"/>
    </source>
</evidence>
<dbReference type="Gene3D" id="3.30.160.20">
    <property type="match status" value="3"/>
</dbReference>
<reference evidence="3" key="1">
    <citation type="submission" date="2021-06" db="EMBL/GenBank/DDBJ databases">
        <authorList>
            <person name="Kallberg Y."/>
            <person name="Tangrot J."/>
            <person name="Rosling A."/>
        </authorList>
    </citation>
    <scope>NUCLEOTIDE SEQUENCE</scope>
    <source>
        <strain evidence="3">87-6 pot B 2015</strain>
    </source>
</reference>
<dbReference type="PROSITE" id="PS50137">
    <property type="entry name" value="DS_RBD"/>
    <property type="match status" value="1"/>
</dbReference>
<dbReference type="InterPro" id="IPR027897">
    <property type="entry name" value="DUF4559"/>
</dbReference>
<dbReference type="Proteomes" id="UP000789375">
    <property type="component" value="Unassembled WGS sequence"/>
</dbReference>
<name>A0A9N8VD98_FUNMO</name>
<dbReference type="SMART" id="SM00358">
    <property type="entry name" value="DSRM"/>
    <property type="match status" value="3"/>
</dbReference>
<sequence>MPKDNKGRLKPQVNTIRLVTSSDVSGNNFPTQGSTLYDPEGPKLLKRWNDTDYNELNPITWLNTIHQKLRTPAPPIYSYIQEVLANGFYCTVEFLDQRFKSPEPRLKKQEAKEDAAKIALLTLEQQMPIIFKQIKDVLVKASTVPKKETRLCRVGGLRQLPKIVQPSDTIPHSIEWLEKFKATHVNERPCVMLLEFCQYHKLGQPVYHPRQEWEGLIKMDCEVNSRKFSSEHTFWVKKDAKDHVSQIAFDILYNEFVSKEQAEIDRKVRTYNIRQGIYREEPKKIQEIVQPSPPFINYSVHGYYDNYTNYYTPTMSENIQAVTNFTYDQPLGGYQDPNGNTNNNLLGNAISFNTQPTVGSYGYDSSSIVPFFNNLEIKSTDTYVFPTPNASQFGQVSTNASFINVANPSTSLTQTSASNGYHPYAVTVSNNKHAITKKLNGRSRKERRLYGTTAALHNPTRTLEKVVSDKNGRLLRKKYITLLHELCQRRSWSKPDFDFHSICGGYRSTVTINCRIFTGSKLCPKKSDAKEEVAELAYKFYETDQ</sequence>
<keyword evidence="4" id="KW-1185">Reference proteome</keyword>
<evidence type="ECO:0000256" key="1">
    <source>
        <dbReference type="PROSITE-ProRule" id="PRU00266"/>
    </source>
</evidence>
<dbReference type="PANTHER" id="PTHR35083">
    <property type="entry name" value="RGD1565685 PROTEIN"/>
    <property type="match status" value="1"/>
</dbReference>